<evidence type="ECO:0000256" key="7">
    <source>
        <dbReference type="SAM" id="Phobius"/>
    </source>
</evidence>
<evidence type="ECO:0000256" key="3">
    <source>
        <dbReference type="ARBA" id="ARBA00022989"/>
    </source>
</evidence>
<dbReference type="OrthoDB" id="3551431at2759"/>
<dbReference type="AlphaFoldDB" id="A0A2J6RNB6"/>
<sequence length="299" mass="31942">MFNISGPASRGVIPRQTPPVTPVSGMPTTPLSIVTHSGALSAMGQTVTSSATVYSSQITTLAPPVGTTTMTTTLASTTSTSTSKSLPNSSNGLSTGAKVGIALGALVLVALLLIGALFFLRRKHRSRSPPPEQVMLTRDMHNDSFGRNALIAEKENSSRHSVAHPAPADEHLPIQRHSSPSPTPYDSIPAAPYNEPVAELPSRKPTNASAISRISGPASPRSLTVSTPPDEYEEYRDQPMPVYGDARHSPRVYSTEERQGVQAPFLTEEGMSAEEVARLEEEERRIDAAIAEAERNGRR</sequence>
<feature type="transmembrane region" description="Helical" evidence="7">
    <location>
        <begin position="99"/>
        <end position="120"/>
    </location>
</feature>
<dbReference type="PANTHER" id="PTHR15549:SF26">
    <property type="entry name" value="AXIAL BUDDING PATTERN PROTEIN 2-RELATED"/>
    <property type="match status" value="1"/>
</dbReference>
<accession>A0A2J6RNB6</accession>
<comment type="subcellular location">
    <subcellularLocation>
        <location evidence="1">Membrane</location>
        <topology evidence="1">Single-pass membrane protein</topology>
    </subcellularLocation>
</comment>
<dbReference type="PANTHER" id="PTHR15549">
    <property type="entry name" value="PAIRED IMMUNOGLOBULIN-LIKE TYPE 2 RECEPTOR"/>
    <property type="match status" value="1"/>
</dbReference>
<evidence type="ECO:0000256" key="6">
    <source>
        <dbReference type="SAM" id="MobiDB-lite"/>
    </source>
</evidence>
<keyword evidence="9" id="KW-1185">Reference proteome</keyword>
<gene>
    <name evidence="8" type="ORF">L207DRAFT_35188</name>
</gene>
<dbReference type="GO" id="GO:0071944">
    <property type="term" value="C:cell periphery"/>
    <property type="evidence" value="ECO:0007669"/>
    <property type="project" value="UniProtKB-ARBA"/>
</dbReference>
<dbReference type="GO" id="GO:0016020">
    <property type="term" value="C:membrane"/>
    <property type="evidence" value="ECO:0007669"/>
    <property type="project" value="UniProtKB-SubCell"/>
</dbReference>
<feature type="region of interest" description="Disordered" evidence="6">
    <location>
        <begin position="155"/>
        <end position="265"/>
    </location>
</feature>
<reference evidence="8 9" key="1">
    <citation type="submission" date="2016-04" db="EMBL/GenBank/DDBJ databases">
        <title>A degradative enzymes factory behind the ericoid mycorrhizal symbiosis.</title>
        <authorList>
            <consortium name="DOE Joint Genome Institute"/>
            <person name="Martino E."/>
            <person name="Morin E."/>
            <person name="Grelet G."/>
            <person name="Kuo A."/>
            <person name="Kohler A."/>
            <person name="Daghino S."/>
            <person name="Barry K."/>
            <person name="Choi C."/>
            <person name="Cichocki N."/>
            <person name="Clum A."/>
            <person name="Copeland A."/>
            <person name="Hainaut M."/>
            <person name="Haridas S."/>
            <person name="Labutti K."/>
            <person name="Lindquist E."/>
            <person name="Lipzen A."/>
            <person name="Khouja H.-R."/>
            <person name="Murat C."/>
            <person name="Ohm R."/>
            <person name="Olson A."/>
            <person name="Spatafora J."/>
            <person name="Veneault-Fourrey C."/>
            <person name="Henrissat B."/>
            <person name="Grigoriev I."/>
            <person name="Martin F."/>
            <person name="Perotto S."/>
        </authorList>
    </citation>
    <scope>NUCLEOTIDE SEQUENCE [LARGE SCALE GENOMIC DNA]</scope>
    <source>
        <strain evidence="8 9">F</strain>
    </source>
</reference>
<feature type="coiled-coil region" evidence="5">
    <location>
        <begin position="272"/>
        <end position="299"/>
    </location>
</feature>
<organism evidence="8 9">
    <name type="scientific">Hyaloscypha variabilis (strain UAMH 11265 / GT02V1 / F)</name>
    <name type="common">Meliniomyces variabilis</name>
    <dbReference type="NCBI Taxonomy" id="1149755"/>
    <lineage>
        <taxon>Eukaryota</taxon>
        <taxon>Fungi</taxon>
        <taxon>Dikarya</taxon>
        <taxon>Ascomycota</taxon>
        <taxon>Pezizomycotina</taxon>
        <taxon>Leotiomycetes</taxon>
        <taxon>Helotiales</taxon>
        <taxon>Hyaloscyphaceae</taxon>
        <taxon>Hyaloscypha</taxon>
        <taxon>Hyaloscypha variabilis</taxon>
    </lineage>
</organism>
<keyword evidence="3 7" id="KW-1133">Transmembrane helix</keyword>
<dbReference type="EMBL" id="KZ613946">
    <property type="protein sequence ID" value="PMD40000.1"/>
    <property type="molecule type" value="Genomic_DNA"/>
</dbReference>
<evidence type="ECO:0000313" key="8">
    <source>
        <dbReference type="EMBL" id="PMD40000.1"/>
    </source>
</evidence>
<dbReference type="InterPro" id="IPR051694">
    <property type="entry name" value="Immunoregulatory_rcpt-like"/>
</dbReference>
<keyword evidence="2 7" id="KW-0812">Transmembrane</keyword>
<keyword evidence="5" id="KW-0175">Coiled coil</keyword>
<evidence type="ECO:0000313" key="9">
    <source>
        <dbReference type="Proteomes" id="UP000235786"/>
    </source>
</evidence>
<dbReference type="Proteomes" id="UP000235786">
    <property type="component" value="Unassembled WGS sequence"/>
</dbReference>
<evidence type="ECO:0000256" key="5">
    <source>
        <dbReference type="SAM" id="Coils"/>
    </source>
</evidence>
<keyword evidence="4 7" id="KW-0472">Membrane</keyword>
<name>A0A2J6RNB6_HYAVF</name>
<evidence type="ECO:0000256" key="1">
    <source>
        <dbReference type="ARBA" id="ARBA00004167"/>
    </source>
</evidence>
<proteinExistence type="predicted"/>
<feature type="region of interest" description="Disordered" evidence="6">
    <location>
        <begin position="1"/>
        <end position="28"/>
    </location>
</feature>
<evidence type="ECO:0000256" key="2">
    <source>
        <dbReference type="ARBA" id="ARBA00022692"/>
    </source>
</evidence>
<protein>
    <submittedName>
        <fullName evidence="8">Uncharacterized protein</fullName>
    </submittedName>
</protein>
<evidence type="ECO:0000256" key="4">
    <source>
        <dbReference type="ARBA" id="ARBA00023136"/>
    </source>
</evidence>